<comment type="subunit">
    <text evidence="3">Homodimer.</text>
</comment>
<evidence type="ECO:0000313" key="12">
    <source>
        <dbReference type="Proteomes" id="UP000694522"/>
    </source>
</evidence>
<dbReference type="CDD" id="cd00412">
    <property type="entry name" value="pyrophosphatase"/>
    <property type="match status" value="1"/>
</dbReference>
<keyword evidence="12" id="KW-1185">Reference proteome</keyword>
<evidence type="ECO:0000256" key="10">
    <source>
        <dbReference type="SAM" id="SignalP"/>
    </source>
</evidence>
<keyword evidence="6" id="KW-0378">Hydrolase</keyword>
<feature type="chain" id="PRO_5034908121" description="inorganic diphosphatase" evidence="10">
    <location>
        <begin position="32"/>
        <end position="509"/>
    </location>
</feature>
<dbReference type="GO" id="GO:0000287">
    <property type="term" value="F:magnesium ion binding"/>
    <property type="evidence" value="ECO:0007669"/>
    <property type="project" value="InterPro"/>
</dbReference>
<feature type="region of interest" description="Disordered" evidence="9">
    <location>
        <begin position="114"/>
        <end position="169"/>
    </location>
</feature>
<organism evidence="11 12">
    <name type="scientific">Amazona collaria</name>
    <name type="common">yellow-billed parrot</name>
    <dbReference type="NCBI Taxonomy" id="241587"/>
    <lineage>
        <taxon>Eukaryota</taxon>
        <taxon>Metazoa</taxon>
        <taxon>Chordata</taxon>
        <taxon>Craniata</taxon>
        <taxon>Vertebrata</taxon>
        <taxon>Euteleostomi</taxon>
        <taxon>Archelosauria</taxon>
        <taxon>Archosauria</taxon>
        <taxon>Dinosauria</taxon>
        <taxon>Saurischia</taxon>
        <taxon>Theropoda</taxon>
        <taxon>Coelurosauria</taxon>
        <taxon>Aves</taxon>
        <taxon>Neognathae</taxon>
        <taxon>Neoaves</taxon>
        <taxon>Telluraves</taxon>
        <taxon>Australaves</taxon>
        <taxon>Psittaciformes</taxon>
        <taxon>Psittacidae</taxon>
        <taxon>Amazona</taxon>
    </lineage>
</organism>
<dbReference type="PROSITE" id="PS00387">
    <property type="entry name" value="PPASE"/>
    <property type="match status" value="1"/>
</dbReference>
<dbReference type="SUPFAM" id="SSF50324">
    <property type="entry name" value="Inorganic pyrophosphatase"/>
    <property type="match status" value="1"/>
</dbReference>
<evidence type="ECO:0000256" key="1">
    <source>
        <dbReference type="ARBA" id="ARBA00001946"/>
    </source>
</evidence>
<dbReference type="InterPro" id="IPR036649">
    <property type="entry name" value="Pyrophosphatase_sf"/>
</dbReference>
<evidence type="ECO:0000256" key="3">
    <source>
        <dbReference type="ARBA" id="ARBA00011738"/>
    </source>
</evidence>
<dbReference type="PANTHER" id="PTHR10286">
    <property type="entry name" value="INORGANIC PYROPHOSPHATASE"/>
    <property type="match status" value="1"/>
</dbReference>
<sequence length="509" mass="55990">MRNSPAAITPKVASTLFAVLVAWKHLSVGTAKVLPAQARLPPAWEHHFKSVYYFQFGGALSYGWDCMVSLQRLFLQDADPGLRNASRHVWTPRANEADAAILGLWGVAMCPCSGGSRGSPSPPMRQDRTSTTPRGRQHLPPPCKVSRRGQAGLARSGAERSGAGPAAAGRGGKAAAVAIMRAPPGLVRLLAVRGWGRAPRRSLSAMSGYITEQRGRPNSADYRLYFKNADGKYISPFHDIPLFAGSKEDKEIPAKRSRSTGSEVLFNMIVEVPRWTNAKMEIATEEPLNPIKQDIKKGKLRYVANIFPHKGYIWNYGALPQTWEDPNHTDNNTGCCGDNDPVDVCEIGSKIHSSGEIVQVKVLGVLAVVDEGETDWKIIAISVDDPDAHKIHDIDDVRKHKPGYLEATVDWFRAYKVPDGKPQNHFAFNGEFKNKDFAVEIIKSTHEYWKALLHKKADGGNVKCTNVLVRSSPFCCSEEDALSIVQSAPVHVNGDSVSPEVDSWYFFPK</sequence>
<comment type="similarity">
    <text evidence="2">Belongs to the PPase family.</text>
</comment>
<proteinExistence type="inferred from homology"/>
<evidence type="ECO:0000256" key="4">
    <source>
        <dbReference type="ARBA" id="ARBA00012146"/>
    </source>
</evidence>
<feature type="signal peptide" evidence="10">
    <location>
        <begin position="1"/>
        <end position="31"/>
    </location>
</feature>
<evidence type="ECO:0000256" key="8">
    <source>
        <dbReference type="ARBA" id="ARBA00022990"/>
    </source>
</evidence>
<reference evidence="11" key="2">
    <citation type="submission" date="2025-09" db="UniProtKB">
        <authorList>
            <consortium name="Ensembl"/>
        </authorList>
    </citation>
    <scope>IDENTIFICATION</scope>
</reference>
<keyword evidence="8" id="KW-0007">Acetylation</keyword>
<reference evidence="11" key="1">
    <citation type="submission" date="2025-08" db="UniProtKB">
        <authorList>
            <consortium name="Ensembl"/>
        </authorList>
    </citation>
    <scope>IDENTIFICATION</scope>
</reference>
<dbReference type="InterPro" id="IPR008162">
    <property type="entry name" value="Pyrophosphatase"/>
</dbReference>
<keyword evidence="7" id="KW-0460">Magnesium</keyword>
<dbReference type="AlphaFoldDB" id="A0A8B9F0C2"/>
<evidence type="ECO:0000256" key="7">
    <source>
        <dbReference type="ARBA" id="ARBA00022842"/>
    </source>
</evidence>
<dbReference type="Ensembl" id="ENSACOT00000002983.1">
    <property type="protein sequence ID" value="ENSACOP00000002884.1"/>
    <property type="gene ID" value="ENSACOG00000002004.1"/>
</dbReference>
<accession>A0A8B9F0C2</accession>
<name>A0A8B9F0C2_9PSIT</name>
<feature type="compositionally biased region" description="Low complexity" evidence="9">
    <location>
        <begin position="151"/>
        <end position="169"/>
    </location>
</feature>
<dbReference type="GO" id="GO:0004427">
    <property type="term" value="F:inorganic diphosphate phosphatase activity"/>
    <property type="evidence" value="ECO:0007669"/>
    <property type="project" value="UniProtKB-EC"/>
</dbReference>
<keyword evidence="5" id="KW-0479">Metal-binding</keyword>
<dbReference type="GO" id="GO:0005737">
    <property type="term" value="C:cytoplasm"/>
    <property type="evidence" value="ECO:0007669"/>
    <property type="project" value="InterPro"/>
</dbReference>
<evidence type="ECO:0000256" key="6">
    <source>
        <dbReference type="ARBA" id="ARBA00022801"/>
    </source>
</evidence>
<dbReference type="Gene3D" id="3.90.80.10">
    <property type="entry name" value="Inorganic pyrophosphatase"/>
    <property type="match status" value="1"/>
</dbReference>
<evidence type="ECO:0000256" key="9">
    <source>
        <dbReference type="SAM" id="MobiDB-lite"/>
    </source>
</evidence>
<dbReference type="GO" id="GO:0006796">
    <property type="term" value="P:phosphate-containing compound metabolic process"/>
    <property type="evidence" value="ECO:0007669"/>
    <property type="project" value="InterPro"/>
</dbReference>
<evidence type="ECO:0000313" key="11">
    <source>
        <dbReference type="Ensembl" id="ENSACOP00000002884.1"/>
    </source>
</evidence>
<protein>
    <recommendedName>
        <fullName evidence="4">inorganic diphosphatase</fullName>
        <ecNumber evidence="4">3.6.1.1</ecNumber>
    </recommendedName>
</protein>
<dbReference type="Proteomes" id="UP000694522">
    <property type="component" value="Unplaced"/>
</dbReference>
<evidence type="ECO:0000256" key="5">
    <source>
        <dbReference type="ARBA" id="ARBA00022723"/>
    </source>
</evidence>
<keyword evidence="10" id="KW-0732">Signal</keyword>
<comment type="cofactor">
    <cofactor evidence="1">
        <name>Mg(2+)</name>
        <dbReference type="ChEBI" id="CHEBI:18420"/>
    </cofactor>
</comment>
<dbReference type="EC" id="3.6.1.1" evidence="4"/>
<dbReference type="FunFam" id="3.90.80.10:FF:000005">
    <property type="entry name" value="Pyrophosphatase (inorganic) 2"/>
    <property type="match status" value="1"/>
</dbReference>
<dbReference type="Pfam" id="PF00719">
    <property type="entry name" value="Pyrophosphatase"/>
    <property type="match status" value="1"/>
</dbReference>
<evidence type="ECO:0000256" key="2">
    <source>
        <dbReference type="ARBA" id="ARBA00006220"/>
    </source>
</evidence>